<dbReference type="eggNOG" id="ENOG503329Q">
    <property type="taxonomic scope" value="Bacteria"/>
</dbReference>
<evidence type="ECO:0000313" key="1">
    <source>
        <dbReference type="EMBL" id="KEO73541.1"/>
    </source>
</evidence>
<evidence type="ECO:0008006" key="3">
    <source>
        <dbReference type="Google" id="ProtNLM"/>
    </source>
</evidence>
<protein>
    <recommendedName>
        <fullName evidence="3">Outer membrane protein beta-barrel domain-containing protein</fullName>
    </recommendedName>
</protein>
<dbReference type="AlphaFoldDB" id="A0A074KU93"/>
<dbReference type="Proteomes" id="UP000027821">
    <property type="component" value="Unassembled WGS sequence"/>
</dbReference>
<proteinExistence type="predicted"/>
<dbReference type="EMBL" id="JMIH01000021">
    <property type="protein sequence ID" value="KEO73541.1"/>
    <property type="molecule type" value="Genomic_DNA"/>
</dbReference>
<evidence type="ECO:0000313" key="2">
    <source>
        <dbReference type="Proteomes" id="UP000027821"/>
    </source>
</evidence>
<dbReference type="STRING" id="1048983.EL17_11610"/>
<gene>
    <name evidence="1" type="ORF">EL17_11610</name>
</gene>
<sequence length="203" mass="23221">MYKQMKSIGLWWGIMIIFSGPVLAQSYGTSGGLRLGSNKHYRTLGVSVQQRVLKDITLEGIIQSDFSNNHTAHLLVEKHSRIISKRFNYYYGAGMSIGSEESLVKNHETREITRTYGNGTLNADLIIGIEMTMLSTNFSLDYKPSVNIIGNRRPWYAGQIGISARHVFVKSAVQKRNQRKKKRNKRRGKAPFFENIRDKFRGY</sequence>
<organism evidence="1 2">
    <name type="scientific">Anditalea andensis</name>
    <dbReference type="NCBI Taxonomy" id="1048983"/>
    <lineage>
        <taxon>Bacteria</taxon>
        <taxon>Pseudomonadati</taxon>
        <taxon>Bacteroidota</taxon>
        <taxon>Cytophagia</taxon>
        <taxon>Cytophagales</taxon>
        <taxon>Cytophagaceae</taxon>
        <taxon>Anditalea</taxon>
    </lineage>
</organism>
<reference evidence="1 2" key="1">
    <citation type="submission" date="2014-04" db="EMBL/GenBank/DDBJ databases">
        <title>Characterization and application of a salt tolerant electro-active bacterium.</title>
        <authorList>
            <person name="Yang L."/>
            <person name="Wei S."/>
            <person name="Tay Q.X.M."/>
        </authorList>
    </citation>
    <scope>NUCLEOTIDE SEQUENCE [LARGE SCALE GENOMIC DNA]</scope>
    <source>
        <strain evidence="1 2">LY1</strain>
    </source>
</reference>
<name>A0A074KU93_9BACT</name>
<accession>A0A074KU93</accession>
<comment type="caution">
    <text evidence="1">The sequence shown here is derived from an EMBL/GenBank/DDBJ whole genome shotgun (WGS) entry which is preliminary data.</text>
</comment>
<keyword evidence="2" id="KW-1185">Reference proteome</keyword>